<dbReference type="AlphaFoldDB" id="A0A1V9YN10"/>
<dbReference type="PROSITE" id="PS50181">
    <property type="entry name" value="FBOX"/>
    <property type="match status" value="1"/>
</dbReference>
<dbReference type="Gene3D" id="1.20.1060.20">
    <property type="match status" value="1"/>
</dbReference>
<dbReference type="OrthoDB" id="66938at2759"/>
<dbReference type="GO" id="GO:0051276">
    <property type="term" value="P:chromosome organization"/>
    <property type="evidence" value="ECO:0007669"/>
    <property type="project" value="InterPro"/>
</dbReference>
<feature type="domain" description="F-box" evidence="1">
    <location>
        <begin position="70"/>
        <end position="118"/>
    </location>
</feature>
<dbReference type="Pfam" id="PF12937">
    <property type="entry name" value="F-box-like"/>
    <property type="match status" value="1"/>
</dbReference>
<proteinExistence type="predicted"/>
<dbReference type="InterPro" id="IPR036277">
    <property type="entry name" value="SMC_hinge_sf"/>
</dbReference>
<keyword evidence="3" id="KW-1185">Reference proteome</keyword>
<organism evidence="2 3">
    <name type="scientific">Achlya hypogyna</name>
    <name type="common">Oomycete</name>
    <name type="synonym">Protoachlya hypogyna</name>
    <dbReference type="NCBI Taxonomy" id="1202772"/>
    <lineage>
        <taxon>Eukaryota</taxon>
        <taxon>Sar</taxon>
        <taxon>Stramenopiles</taxon>
        <taxon>Oomycota</taxon>
        <taxon>Saprolegniomycetes</taxon>
        <taxon>Saprolegniales</taxon>
        <taxon>Achlyaceae</taxon>
        <taxon>Achlya</taxon>
    </lineage>
</organism>
<evidence type="ECO:0000313" key="3">
    <source>
        <dbReference type="Proteomes" id="UP000243579"/>
    </source>
</evidence>
<dbReference type="InterPro" id="IPR036047">
    <property type="entry name" value="F-box-like_dom_sf"/>
</dbReference>
<dbReference type="GO" id="GO:0005694">
    <property type="term" value="C:chromosome"/>
    <property type="evidence" value="ECO:0007669"/>
    <property type="project" value="InterPro"/>
</dbReference>
<sequence length="354" mass="39185">MSTNFSSIFSAANGAMAALQVHVVAPSIGHLRNFVGAKEARPSHASTFVPAVAMVQTTSTTYDGNENSSYLMTEGLSPELVIAVIEYLDAKSLCQLQQTCRLWRAELERQDSALWVRLIQRDFHVALPPTAAPTVYSYITTLEAAARVELRHLRGLQQPYRALEEFCATERDHGIVGMLCDLCYFENPLVGQAIARQRFGALGMVVVQTPGHVQAFRKQSHYVGPINFVPLQNPHWPNIELPPVNAAGFLGYAFDLTKMLPGFEHLKDTVVRAIMKNIAVFSTRVEAQQFQNSQPSHVPTVALDDPGAPFELSFVSPLRTRLAPYVMTEKLSKLERLTTACNASLVAIHSHRFP</sequence>
<dbReference type="GO" id="GO:0005524">
    <property type="term" value="F:ATP binding"/>
    <property type="evidence" value="ECO:0007669"/>
    <property type="project" value="InterPro"/>
</dbReference>
<protein>
    <recommendedName>
        <fullName evidence="1">F-box domain-containing protein</fullName>
    </recommendedName>
</protein>
<evidence type="ECO:0000259" key="1">
    <source>
        <dbReference type="PROSITE" id="PS50181"/>
    </source>
</evidence>
<accession>A0A1V9YN10</accession>
<dbReference type="SUPFAM" id="SSF75553">
    <property type="entry name" value="Smc hinge domain"/>
    <property type="match status" value="1"/>
</dbReference>
<dbReference type="EMBL" id="JNBR01001463">
    <property type="protein sequence ID" value="OQR87156.1"/>
    <property type="molecule type" value="Genomic_DNA"/>
</dbReference>
<dbReference type="Gene3D" id="3.30.70.1620">
    <property type="match status" value="1"/>
</dbReference>
<dbReference type="Gene3D" id="1.20.1280.50">
    <property type="match status" value="1"/>
</dbReference>
<comment type="caution">
    <text evidence="2">The sequence shown here is derived from an EMBL/GenBank/DDBJ whole genome shotgun (WGS) entry which is preliminary data.</text>
</comment>
<reference evidence="2 3" key="1">
    <citation type="journal article" date="2014" name="Genome Biol. Evol.">
        <title>The secreted proteins of Achlya hypogyna and Thraustotheca clavata identify the ancestral oomycete secretome and reveal gene acquisitions by horizontal gene transfer.</title>
        <authorList>
            <person name="Misner I."/>
            <person name="Blouin N."/>
            <person name="Leonard G."/>
            <person name="Richards T.A."/>
            <person name="Lane C.E."/>
        </authorList>
    </citation>
    <scope>NUCLEOTIDE SEQUENCE [LARGE SCALE GENOMIC DNA]</scope>
    <source>
        <strain evidence="2 3">ATCC 48635</strain>
    </source>
</reference>
<dbReference type="InterPro" id="IPR001810">
    <property type="entry name" value="F-box_dom"/>
</dbReference>
<evidence type="ECO:0000313" key="2">
    <source>
        <dbReference type="EMBL" id="OQR87156.1"/>
    </source>
</evidence>
<name>A0A1V9YN10_ACHHY</name>
<dbReference type="SUPFAM" id="SSF81383">
    <property type="entry name" value="F-box domain"/>
    <property type="match status" value="1"/>
</dbReference>
<dbReference type="Proteomes" id="UP000243579">
    <property type="component" value="Unassembled WGS sequence"/>
</dbReference>
<gene>
    <name evidence="2" type="ORF">ACHHYP_09475</name>
</gene>